<name>A0AAD9NDX2_9ANNE</name>
<dbReference type="AlphaFoldDB" id="A0AAD9NDX2"/>
<keyword evidence="1" id="KW-0472">Membrane</keyword>
<accession>A0AAD9NDX2</accession>
<sequence length="172" mass="18905">MLCPHNLSAFLQHMPNKVVRLGMTKENVATLMSVLAVSVICCRIIVSIMANLKWINRMAMYGCGIVVGGISKLPKAMAILNLVVALSTMAASPVSCKSVYDTVCSSQFCKPGEKTKHGAVPWFVHIVKLVDKGRPMVEYLFQVRSMTSHIITTLVIIAKVINKRICGTRQDQ</sequence>
<organism evidence="2 3">
    <name type="scientific">Paralvinella palmiformis</name>
    <dbReference type="NCBI Taxonomy" id="53620"/>
    <lineage>
        <taxon>Eukaryota</taxon>
        <taxon>Metazoa</taxon>
        <taxon>Spiralia</taxon>
        <taxon>Lophotrochozoa</taxon>
        <taxon>Annelida</taxon>
        <taxon>Polychaeta</taxon>
        <taxon>Sedentaria</taxon>
        <taxon>Canalipalpata</taxon>
        <taxon>Terebellida</taxon>
        <taxon>Terebelliformia</taxon>
        <taxon>Alvinellidae</taxon>
        <taxon>Paralvinella</taxon>
    </lineage>
</organism>
<evidence type="ECO:0000313" key="2">
    <source>
        <dbReference type="EMBL" id="KAK2165008.1"/>
    </source>
</evidence>
<feature type="transmembrane region" description="Helical" evidence="1">
    <location>
        <begin position="28"/>
        <end position="50"/>
    </location>
</feature>
<evidence type="ECO:0000256" key="1">
    <source>
        <dbReference type="SAM" id="Phobius"/>
    </source>
</evidence>
<dbReference type="Proteomes" id="UP001208570">
    <property type="component" value="Unassembled WGS sequence"/>
</dbReference>
<keyword evidence="1" id="KW-0812">Transmembrane</keyword>
<proteinExistence type="predicted"/>
<protein>
    <submittedName>
        <fullName evidence="2">Uncharacterized protein</fullName>
    </submittedName>
</protein>
<dbReference type="EMBL" id="JAODUP010000056">
    <property type="protein sequence ID" value="KAK2165008.1"/>
    <property type="molecule type" value="Genomic_DNA"/>
</dbReference>
<keyword evidence="3" id="KW-1185">Reference proteome</keyword>
<gene>
    <name evidence="2" type="ORF">LSH36_56g03048</name>
</gene>
<comment type="caution">
    <text evidence="2">The sequence shown here is derived from an EMBL/GenBank/DDBJ whole genome shotgun (WGS) entry which is preliminary data.</text>
</comment>
<keyword evidence="1" id="KW-1133">Transmembrane helix</keyword>
<reference evidence="2" key="1">
    <citation type="journal article" date="2023" name="Mol. Biol. Evol.">
        <title>Third-Generation Sequencing Reveals the Adaptive Role of the Epigenome in Three Deep-Sea Polychaetes.</title>
        <authorList>
            <person name="Perez M."/>
            <person name="Aroh O."/>
            <person name="Sun Y."/>
            <person name="Lan Y."/>
            <person name="Juniper S.K."/>
            <person name="Young C.R."/>
            <person name="Angers B."/>
            <person name="Qian P.Y."/>
        </authorList>
    </citation>
    <scope>NUCLEOTIDE SEQUENCE</scope>
    <source>
        <strain evidence="2">P08H-3</strain>
    </source>
</reference>
<evidence type="ECO:0000313" key="3">
    <source>
        <dbReference type="Proteomes" id="UP001208570"/>
    </source>
</evidence>